<evidence type="ECO:0000256" key="1">
    <source>
        <dbReference type="SAM" id="Phobius"/>
    </source>
</evidence>
<organism evidence="2 3">
    <name type="scientific">Scleroderma citrinum Foug A</name>
    <dbReference type="NCBI Taxonomy" id="1036808"/>
    <lineage>
        <taxon>Eukaryota</taxon>
        <taxon>Fungi</taxon>
        <taxon>Dikarya</taxon>
        <taxon>Basidiomycota</taxon>
        <taxon>Agaricomycotina</taxon>
        <taxon>Agaricomycetes</taxon>
        <taxon>Agaricomycetidae</taxon>
        <taxon>Boletales</taxon>
        <taxon>Sclerodermatineae</taxon>
        <taxon>Sclerodermataceae</taxon>
        <taxon>Scleroderma</taxon>
    </lineage>
</organism>
<reference evidence="3" key="2">
    <citation type="submission" date="2015-01" db="EMBL/GenBank/DDBJ databases">
        <title>Evolutionary Origins and Diversification of the Mycorrhizal Mutualists.</title>
        <authorList>
            <consortium name="DOE Joint Genome Institute"/>
            <consortium name="Mycorrhizal Genomics Consortium"/>
            <person name="Kohler A."/>
            <person name="Kuo A."/>
            <person name="Nagy L.G."/>
            <person name="Floudas D."/>
            <person name="Copeland A."/>
            <person name="Barry K.W."/>
            <person name="Cichocki N."/>
            <person name="Veneault-Fourrey C."/>
            <person name="LaButti K."/>
            <person name="Lindquist E.A."/>
            <person name="Lipzen A."/>
            <person name="Lundell T."/>
            <person name="Morin E."/>
            <person name="Murat C."/>
            <person name="Riley R."/>
            <person name="Ohm R."/>
            <person name="Sun H."/>
            <person name="Tunlid A."/>
            <person name="Henrissat B."/>
            <person name="Grigoriev I.V."/>
            <person name="Hibbett D.S."/>
            <person name="Martin F."/>
        </authorList>
    </citation>
    <scope>NUCLEOTIDE SEQUENCE [LARGE SCALE GENOMIC DNA]</scope>
    <source>
        <strain evidence="3">Foug A</strain>
    </source>
</reference>
<dbReference type="InParanoid" id="A0A0C3D998"/>
<dbReference type="EMBL" id="KN822102">
    <property type="protein sequence ID" value="KIM57305.1"/>
    <property type="molecule type" value="Genomic_DNA"/>
</dbReference>
<keyword evidence="3" id="KW-1185">Reference proteome</keyword>
<dbReference type="HOGENOM" id="CLU_143002_0_0_1"/>
<proteinExistence type="predicted"/>
<keyword evidence="1" id="KW-1133">Transmembrane helix</keyword>
<gene>
    <name evidence="2" type="ORF">SCLCIDRAFT_1138992</name>
</gene>
<evidence type="ECO:0000313" key="2">
    <source>
        <dbReference type="EMBL" id="KIM57305.1"/>
    </source>
</evidence>
<sequence>MAIVVGSPYPADEFGSLEPLIKGALFALQTHLAVTVLLFWNSSTVLYLLLRYFGTLYNLTATLFMFFPATDNTYDVVSIENVLLNSKHTVILQLRLYALYGCSKRLLVLMVTLFAAESIFTLRVTTTTT</sequence>
<dbReference type="AlphaFoldDB" id="A0A0C3D998"/>
<feature type="transmembrane region" description="Helical" evidence="1">
    <location>
        <begin position="47"/>
        <end position="67"/>
    </location>
</feature>
<keyword evidence="1" id="KW-0812">Transmembrane</keyword>
<reference evidence="2 3" key="1">
    <citation type="submission" date="2014-04" db="EMBL/GenBank/DDBJ databases">
        <authorList>
            <consortium name="DOE Joint Genome Institute"/>
            <person name="Kuo A."/>
            <person name="Kohler A."/>
            <person name="Nagy L.G."/>
            <person name="Floudas D."/>
            <person name="Copeland A."/>
            <person name="Barry K.W."/>
            <person name="Cichocki N."/>
            <person name="Veneault-Fourrey C."/>
            <person name="LaButti K."/>
            <person name="Lindquist E.A."/>
            <person name="Lipzen A."/>
            <person name="Lundell T."/>
            <person name="Morin E."/>
            <person name="Murat C."/>
            <person name="Sun H."/>
            <person name="Tunlid A."/>
            <person name="Henrissat B."/>
            <person name="Grigoriev I.V."/>
            <person name="Hibbett D.S."/>
            <person name="Martin F."/>
            <person name="Nordberg H.P."/>
            <person name="Cantor M.N."/>
            <person name="Hua S.X."/>
        </authorList>
    </citation>
    <scope>NUCLEOTIDE SEQUENCE [LARGE SCALE GENOMIC DNA]</scope>
    <source>
        <strain evidence="2 3">Foug A</strain>
    </source>
</reference>
<feature type="transmembrane region" description="Helical" evidence="1">
    <location>
        <begin position="106"/>
        <end position="125"/>
    </location>
</feature>
<dbReference type="Proteomes" id="UP000053989">
    <property type="component" value="Unassembled WGS sequence"/>
</dbReference>
<name>A0A0C3D998_9AGAM</name>
<feature type="transmembrane region" description="Helical" evidence="1">
    <location>
        <begin position="20"/>
        <end position="40"/>
    </location>
</feature>
<protein>
    <submittedName>
        <fullName evidence="2">Uncharacterized protein</fullName>
    </submittedName>
</protein>
<evidence type="ECO:0000313" key="3">
    <source>
        <dbReference type="Proteomes" id="UP000053989"/>
    </source>
</evidence>
<accession>A0A0C3D998</accession>
<dbReference type="OrthoDB" id="2692685at2759"/>
<keyword evidence="1" id="KW-0472">Membrane</keyword>